<dbReference type="AlphaFoldDB" id="A0A7X0MVE7"/>
<feature type="domain" description="Response regulatory" evidence="3">
    <location>
        <begin position="5"/>
        <end position="118"/>
    </location>
</feature>
<dbReference type="FunCoup" id="A0A7X0MVE7">
    <property type="interactions" value="83"/>
</dbReference>
<dbReference type="InterPro" id="IPR046947">
    <property type="entry name" value="LytR-like"/>
</dbReference>
<dbReference type="EMBL" id="JACHHT010000002">
    <property type="protein sequence ID" value="MBB6521656.1"/>
    <property type="molecule type" value="Genomic_DNA"/>
</dbReference>
<feature type="modified residue" description="4-aspartylphosphate" evidence="2">
    <location>
        <position position="56"/>
    </location>
</feature>
<dbReference type="SMART" id="SM00850">
    <property type="entry name" value="LytTR"/>
    <property type="match status" value="1"/>
</dbReference>
<keyword evidence="6" id="KW-1185">Reference proteome</keyword>
<dbReference type="RefSeq" id="WP_166844789.1">
    <property type="nucleotide sequence ID" value="NZ_JAAONY010000002.1"/>
</dbReference>
<dbReference type="GO" id="GO:0003677">
    <property type="term" value="F:DNA binding"/>
    <property type="evidence" value="ECO:0007669"/>
    <property type="project" value="InterPro"/>
</dbReference>
<evidence type="ECO:0000259" key="3">
    <source>
        <dbReference type="PROSITE" id="PS50110"/>
    </source>
</evidence>
<dbReference type="GO" id="GO:0000156">
    <property type="term" value="F:phosphorelay response regulator activity"/>
    <property type="evidence" value="ECO:0007669"/>
    <property type="project" value="InterPro"/>
</dbReference>
<dbReference type="CDD" id="cd17532">
    <property type="entry name" value="REC_LytTR_AlgR-like"/>
    <property type="match status" value="1"/>
</dbReference>
<dbReference type="PROSITE" id="PS50110">
    <property type="entry name" value="RESPONSE_REGULATORY"/>
    <property type="match status" value="1"/>
</dbReference>
<comment type="caution">
    <text evidence="5">The sequence shown here is derived from an EMBL/GenBank/DDBJ whole genome shotgun (WGS) entry which is preliminary data.</text>
</comment>
<dbReference type="PROSITE" id="PS50930">
    <property type="entry name" value="HTH_LYTTR"/>
    <property type="match status" value="1"/>
</dbReference>
<feature type="domain" description="HTH LytTR-type" evidence="4">
    <location>
        <begin position="161"/>
        <end position="265"/>
    </location>
</feature>
<dbReference type="InterPro" id="IPR001789">
    <property type="entry name" value="Sig_transdc_resp-reg_receiver"/>
</dbReference>
<evidence type="ECO:0000259" key="4">
    <source>
        <dbReference type="PROSITE" id="PS50930"/>
    </source>
</evidence>
<dbReference type="InterPro" id="IPR007492">
    <property type="entry name" value="LytTR_DNA-bd_dom"/>
</dbReference>
<evidence type="ECO:0000313" key="6">
    <source>
        <dbReference type="Proteomes" id="UP000528457"/>
    </source>
</evidence>
<gene>
    <name evidence="5" type="ORF">HNR48_001941</name>
</gene>
<protein>
    <submittedName>
        <fullName evidence="5">Two-component system LytT family response regulator</fullName>
    </submittedName>
</protein>
<dbReference type="InterPro" id="IPR011006">
    <property type="entry name" value="CheY-like_superfamily"/>
</dbReference>
<dbReference type="PANTHER" id="PTHR37299:SF1">
    <property type="entry name" value="STAGE 0 SPORULATION PROTEIN A HOMOLOG"/>
    <property type="match status" value="1"/>
</dbReference>
<keyword evidence="1" id="KW-0902">Two-component regulatory system</keyword>
<evidence type="ECO:0000256" key="2">
    <source>
        <dbReference type="PROSITE-ProRule" id="PRU00169"/>
    </source>
</evidence>
<dbReference type="Gene3D" id="2.40.50.1020">
    <property type="entry name" value="LytTr DNA-binding domain"/>
    <property type="match status" value="1"/>
</dbReference>
<dbReference type="Gene3D" id="3.40.50.2300">
    <property type="match status" value="1"/>
</dbReference>
<dbReference type="InParanoid" id="A0A7X0MVE7"/>
<dbReference type="Pfam" id="PF04397">
    <property type="entry name" value="LytTR"/>
    <property type="match status" value="1"/>
</dbReference>
<dbReference type="Pfam" id="PF00072">
    <property type="entry name" value="Response_reg"/>
    <property type="match status" value="1"/>
</dbReference>
<dbReference type="SMART" id="SM00448">
    <property type="entry name" value="REC"/>
    <property type="match status" value="1"/>
</dbReference>
<evidence type="ECO:0000256" key="1">
    <source>
        <dbReference type="ARBA" id="ARBA00023012"/>
    </source>
</evidence>
<dbReference type="SUPFAM" id="SSF52172">
    <property type="entry name" value="CheY-like"/>
    <property type="match status" value="1"/>
</dbReference>
<dbReference type="FunFam" id="3.40.50.2300:FF:000051">
    <property type="entry name" value="Two-component response regulator yehT"/>
    <property type="match status" value="1"/>
</dbReference>
<dbReference type="Proteomes" id="UP000528457">
    <property type="component" value="Unassembled WGS sequence"/>
</dbReference>
<dbReference type="PANTHER" id="PTHR37299">
    <property type="entry name" value="TRANSCRIPTIONAL REGULATOR-RELATED"/>
    <property type="match status" value="1"/>
</dbReference>
<reference evidence="5 6" key="1">
    <citation type="submission" date="2020-08" db="EMBL/GenBank/DDBJ databases">
        <title>Genomic Encyclopedia of Type Strains, Phase IV (KMG-IV): sequencing the most valuable type-strain genomes for metagenomic binning, comparative biology and taxonomic classification.</title>
        <authorList>
            <person name="Goeker M."/>
        </authorList>
    </citation>
    <scope>NUCLEOTIDE SEQUENCE [LARGE SCALE GENOMIC DNA]</scope>
    <source>
        <strain evidence="5 6">DSM 22368</strain>
    </source>
</reference>
<name>A0A7X0MVE7_9GAMM</name>
<sequence length="265" mass="29867">MSKLSAIIVDDEQLARRGLQLRLEEISDIEVLTQCSNGQEAIAAISAKQPDVVFLDIQMPGMSGFDVVSRLQGDNLPLIIFVTAFDQYAIDAFKVHAVDYVLKPIDDERLKEAVERAQKHIEQQQNADSKEKLMKLLMEYTGSNDVDALIESNGNTYPDTINIKDGSEIQRVKTSDIEWVDAAGDYMCVHAMGNTHIMRKTMKDLQTLLNPEIFLRIHRSTIVNARCIKSAQTLNNGEYMLSLENGSQLKVSRSYRDKIKQLFGN</sequence>
<accession>A0A7X0MVE7</accession>
<evidence type="ECO:0000313" key="5">
    <source>
        <dbReference type="EMBL" id="MBB6521656.1"/>
    </source>
</evidence>
<keyword evidence="2" id="KW-0597">Phosphoprotein</keyword>
<organism evidence="5 6">
    <name type="scientific">Pseudoteredinibacter isoporae</name>
    <dbReference type="NCBI Taxonomy" id="570281"/>
    <lineage>
        <taxon>Bacteria</taxon>
        <taxon>Pseudomonadati</taxon>
        <taxon>Pseudomonadota</taxon>
        <taxon>Gammaproteobacteria</taxon>
        <taxon>Cellvibrionales</taxon>
        <taxon>Cellvibrionaceae</taxon>
        <taxon>Pseudoteredinibacter</taxon>
    </lineage>
</organism>
<proteinExistence type="predicted"/>